<comment type="subcellular location">
    <subcellularLocation>
        <location evidence="10">Endoplasmic reticulum membrane</location>
    </subcellularLocation>
    <subcellularLocation>
        <location evidence="1">Membrane</location>
        <topology evidence="1">Multi-pass membrane protein</topology>
    </subcellularLocation>
</comment>
<dbReference type="SMART" id="SM01269">
    <property type="entry name" value="Lipid_DES"/>
    <property type="match status" value="1"/>
</dbReference>
<reference evidence="14" key="2">
    <citation type="journal article" date="2013" name="Nat. Genet.">
        <title>The draft genomes of soft-shell turtle and green sea turtle yield insights into the development and evolution of the turtle-specific body plan.</title>
        <authorList>
            <person name="Wang Z."/>
            <person name="Pascual-Anaya J."/>
            <person name="Zadissa A."/>
            <person name="Li W."/>
            <person name="Niimura Y."/>
            <person name="Huang Z."/>
            <person name="Li C."/>
            <person name="White S."/>
            <person name="Xiong Z."/>
            <person name="Fang D."/>
            <person name="Wang B."/>
            <person name="Ming Y."/>
            <person name="Chen Y."/>
            <person name="Zheng Y."/>
            <person name="Kuraku S."/>
            <person name="Pignatelli M."/>
            <person name="Herrero J."/>
            <person name="Beal K."/>
            <person name="Nozawa M."/>
            <person name="Li Q."/>
            <person name="Wang J."/>
            <person name="Zhang H."/>
            <person name="Yu L."/>
            <person name="Shigenobu S."/>
            <person name="Wang J."/>
            <person name="Liu J."/>
            <person name="Flicek P."/>
            <person name="Searle S."/>
            <person name="Wang J."/>
            <person name="Kuratani S."/>
            <person name="Yin Y."/>
            <person name="Aken B."/>
            <person name="Zhang G."/>
            <person name="Irie N."/>
        </authorList>
    </citation>
    <scope>NUCLEOTIDE SEQUENCE [LARGE SCALE GENOMIC DNA]</scope>
    <source>
        <strain evidence="14">Daiwa-1</strain>
    </source>
</reference>
<dbReference type="Pfam" id="PF00487">
    <property type="entry name" value="FA_desaturase"/>
    <property type="match status" value="1"/>
</dbReference>
<keyword evidence="10" id="KW-0256">Endoplasmic reticulum</keyword>
<dbReference type="GO" id="GO:0005789">
    <property type="term" value="C:endoplasmic reticulum membrane"/>
    <property type="evidence" value="ECO:0007669"/>
    <property type="project" value="UniProtKB-SubCell"/>
</dbReference>
<keyword evidence="6" id="KW-1133">Transmembrane helix</keyword>
<dbReference type="STRING" id="13735.ENSPSIP00000012834"/>
<keyword evidence="8 10" id="KW-0443">Lipid metabolism</keyword>
<evidence type="ECO:0000256" key="9">
    <source>
        <dbReference type="ARBA" id="ARBA00023136"/>
    </source>
</evidence>
<evidence type="ECO:0000313" key="13">
    <source>
        <dbReference type="Ensembl" id="ENSPSIP00000012834.1"/>
    </source>
</evidence>
<feature type="region of interest" description="Disordered" evidence="11">
    <location>
        <begin position="22"/>
        <end position="59"/>
    </location>
</feature>
<evidence type="ECO:0000256" key="7">
    <source>
        <dbReference type="ARBA" id="ARBA00023002"/>
    </source>
</evidence>
<keyword evidence="7 10" id="KW-0560">Oxidoreductase</keyword>
<evidence type="ECO:0000256" key="1">
    <source>
        <dbReference type="ARBA" id="ARBA00004141"/>
    </source>
</evidence>
<feature type="domain" description="Sphingolipid delta4-desaturase N-terminal" evidence="12">
    <location>
        <begin position="64"/>
        <end position="102"/>
    </location>
</feature>
<evidence type="ECO:0000256" key="10">
    <source>
        <dbReference type="PIRNR" id="PIRNR017228"/>
    </source>
</evidence>
<dbReference type="PIRSF" id="PIRSF017228">
    <property type="entry name" value="Sphnglp_dlt4_des"/>
    <property type="match status" value="1"/>
</dbReference>
<dbReference type="EMBL" id="AGCU01141689">
    <property type="status" value="NOT_ANNOTATED_CDS"/>
    <property type="molecule type" value="Genomic_DNA"/>
</dbReference>
<dbReference type="EMBL" id="AGCU01141688">
    <property type="status" value="NOT_ANNOTATED_CDS"/>
    <property type="molecule type" value="Genomic_DNA"/>
</dbReference>
<dbReference type="AlphaFoldDB" id="K7FXS4"/>
<reference evidence="13" key="3">
    <citation type="submission" date="2025-08" db="UniProtKB">
        <authorList>
            <consortium name="Ensembl"/>
        </authorList>
    </citation>
    <scope>IDENTIFICATION</scope>
</reference>
<evidence type="ECO:0000256" key="11">
    <source>
        <dbReference type="SAM" id="MobiDB-lite"/>
    </source>
</evidence>
<dbReference type="Proteomes" id="UP000007267">
    <property type="component" value="Unassembled WGS sequence"/>
</dbReference>
<reference evidence="13" key="4">
    <citation type="submission" date="2025-09" db="UniProtKB">
        <authorList>
            <consortium name="Ensembl"/>
        </authorList>
    </citation>
    <scope>IDENTIFICATION</scope>
</reference>
<dbReference type="GeneTree" id="ENSGT00390000013448"/>
<comment type="similarity">
    <text evidence="2 10">Belongs to the fatty acid desaturase type 1 family. DEGS subfamily.</text>
</comment>
<dbReference type="Ensembl" id="ENSPSIT00000012895.1">
    <property type="protein sequence ID" value="ENSPSIP00000012834.1"/>
    <property type="gene ID" value="ENSPSIG00000011555.1"/>
</dbReference>
<protein>
    <recommendedName>
        <fullName evidence="3">sphingolipid 4-desaturase</fullName>
        <ecNumber evidence="3">1.14.19.17</ecNumber>
    </recommendedName>
</protein>
<dbReference type="EC" id="1.14.19.17" evidence="3"/>
<keyword evidence="9 10" id="KW-0472">Membrane</keyword>
<evidence type="ECO:0000256" key="5">
    <source>
        <dbReference type="ARBA" id="ARBA00022692"/>
    </source>
</evidence>
<dbReference type="GO" id="GO:0042284">
    <property type="term" value="F:sphingolipid delta-4 desaturase activity"/>
    <property type="evidence" value="ECO:0007669"/>
    <property type="project" value="UniProtKB-UniRule"/>
</dbReference>
<evidence type="ECO:0000256" key="4">
    <source>
        <dbReference type="ARBA" id="ARBA00022516"/>
    </source>
</evidence>
<accession>K7FXS4</accession>
<dbReference type="PANTHER" id="PTHR12879">
    <property type="entry name" value="SPHINGOLIPID DELTA 4 DESATURASE/C-4 HYDROXYLASE PROTEIN DES2"/>
    <property type="match status" value="1"/>
</dbReference>
<evidence type="ECO:0000313" key="14">
    <source>
        <dbReference type="Proteomes" id="UP000007267"/>
    </source>
</evidence>
<dbReference type="OMA" id="DLSWKWL"/>
<dbReference type="EMBL" id="AGCU01141690">
    <property type="status" value="NOT_ANNOTATED_CDS"/>
    <property type="molecule type" value="Genomic_DNA"/>
</dbReference>
<evidence type="ECO:0000256" key="3">
    <source>
        <dbReference type="ARBA" id="ARBA00012021"/>
    </source>
</evidence>
<keyword evidence="5" id="KW-0812">Transmembrane</keyword>
<evidence type="ECO:0000259" key="12">
    <source>
        <dbReference type="SMART" id="SM01269"/>
    </source>
</evidence>
<dbReference type="InterPro" id="IPR011388">
    <property type="entry name" value="DES1/DES2"/>
</dbReference>
<keyword evidence="14" id="KW-1185">Reference proteome</keyword>
<evidence type="ECO:0000256" key="6">
    <source>
        <dbReference type="ARBA" id="ARBA00022989"/>
    </source>
</evidence>
<dbReference type="GO" id="GO:0046513">
    <property type="term" value="P:ceramide biosynthetic process"/>
    <property type="evidence" value="ECO:0007669"/>
    <property type="project" value="TreeGrafter"/>
</dbReference>
<organism evidence="13 14">
    <name type="scientific">Pelodiscus sinensis</name>
    <name type="common">Chinese softshell turtle</name>
    <name type="synonym">Trionyx sinensis</name>
    <dbReference type="NCBI Taxonomy" id="13735"/>
    <lineage>
        <taxon>Eukaryota</taxon>
        <taxon>Metazoa</taxon>
        <taxon>Chordata</taxon>
        <taxon>Craniata</taxon>
        <taxon>Vertebrata</taxon>
        <taxon>Euteleostomi</taxon>
        <taxon>Archelosauria</taxon>
        <taxon>Testudinata</taxon>
        <taxon>Testudines</taxon>
        <taxon>Cryptodira</taxon>
        <taxon>Trionychia</taxon>
        <taxon>Trionychidae</taxon>
        <taxon>Pelodiscus</taxon>
    </lineage>
</organism>
<dbReference type="CDD" id="cd03508">
    <property type="entry name" value="Delta4-sphingolipid-FADS-like"/>
    <property type="match status" value="1"/>
</dbReference>
<keyword evidence="4 10" id="KW-0444">Lipid biosynthesis</keyword>
<name>K7FXS4_PELSI</name>
<dbReference type="Pfam" id="PF08557">
    <property type="entry name" value="Lipid_DES"/>
    <property type="match status" value="1"/>
</dbReference>
<feature type="compositionally biased region" description="Basic and acidic residues" evidence="11">
    <location>
        <begin position="49"/>
        <end position="59"/>
    </location>
</feature>
<evidence type="ECO:0000256" key="8">
    <source>
        <dbReference type="ARBA" id="ARBA00023098"/>
    </source>
</evidence>
<dbReference type="HOGENOM" id="CLU_032156_0_0_1"/>
<dbReference type="InterPro" id="IPR005804">
    <property type="entry name" value="FA_desaturase_dom"/>
</dbReference>
<dbReference type="PANTHER" id="PTHR12879:SF21">
    <property type="entry name" value="SPHINGOLIPID DELTA(4)-DESATURASE_C4-MONOOXYGENASE DES2"/>
    <property type="match status" value="1"/>
</dbReference>
<evidence type="ECO:0000256" key="2">
    <source>
        <dbReference type="ARBA" id="ARBA00006146"/>
    </source>
</evidence>
<reference evidence="14" key="1">
    <citation type="submission" date="2011-10" db="EMBL/GenBank/DDBJ databases">
        <authorList>
            <consortium name="Soft-shell Turtle Genome Consortium"/>
        </authorList>
    </citation>
    <scope>NUCLEOTIDE SEQUENCE [LARGE SCALE GENOMIC DNA]</scope>
    <source>
        <strain evidence="14">Daiwa-1</strain>
    </source>
</reference>
<sequence length="381" mass="43746">MPSQTGLAGALGKGRQEGILAQEGVCSSEPPGKPVRGYRTPVQVTQPREQSRLRGRGHDMGNRVGRDDFEWVYTDQPHTERRKEILAKYPEIKQLMGPDSQLKWVVLLMVLTQLVACYLVQDLPWKWVFFWAYAFGGCLNHSMTLAIHDISHNVAFGNKEAKWNRLFGMFANLPIGVPYATSFKKYHVDHHRYLAGDGLDVDVPTAFEGRFFHSPPRKLLWLFLQPFFYILRPIYVNPKPVTCMEVINVAVQLAYDLLIYALWGPKPVIYMVAGSLLAMGIHPISGHFIAEHYMYLKGYDTFSYYGPLNWLTFNVGYHVEHHDFPSIPGSRLPLVKKIASEYYDHLPYHTSWVCVLWDFVFCDSLGPFARVKRKYKVAKAE</sequence>
<proteinExistence type="inferred from homology"/>
<dbReference type="eggNOG" id="KOG2987">
    <property type="taxonomic scope" value="Eukaryota"/>
</dbReference>
<dbReference type="InterPro" id="IPR013866">
    <property type="entry name" value="Sphingolipid_d4-desaturase_N"/>
</dbReference>
<dbReference type="GO" id="GO:0006667">
    <property type="term" value="P:sphinganine metabolic process"/>
    <property type="evidence" value="ECO:0007669"/>
    <property type="project" value="TreeGrafter"/>
</dbReference>